<dbReference type="GO" id="GO:0005886">
    <property type="term" value="C:plasma membrane"/>
    <property type="evidence" value="ECO:0007669"/>
    <property type="project" value="TreeGrafter"/>
</dbReference>
<feature type="transmembrane region" description="Helical" evidence="6">
    <location>
        <begin position="51"/>
        <end position="74"/>
    </location>
</feature>
<evidence type="ECO:0000313" key="8">
    <source>
        <dbReference type="EMBL" id="KAK1788242.1"/>
    </source>
</evidence>
<sequence>MDGWLSEVQRRPALFVLCSSLGFRLLHRLLQNLPRPAVVDLPWKNWKWQNLSVSLVHSLLTGTWAILCMFQYPVIMLDLNSFYTPWSYLLIIISTGYFIQDAGDIILSGYARESWEFLLHHMLVNQGAFSVIPPFLYVVLTSHYVGGAVVALFVEVNSIFLHLRQKLKLAGVAKDSLIYSTNKLLNFTTYVSFRLGAQFYITWYIVYNYSWLAHAFYFLVSIMLMNIMILIYFYRLLRADFFKQCNHQNGIQKFAQD</sequence>
<keyword evidence="3 6" id="KW-1133">Transmembrane helix</keyword>
<dbReference type="GO" id="GO:0007009">
    <property type="term" value="P:plasma membrane organization"/>
    <property type="evidence" value="ECO:0007669"/>
    <property type="project" value="TreeGrafter"/>
</dbReference>
<feature type="domain" description="TLC" evidence="7">
    <location>
        <begin position="43"/>
        <end position="245"/>
    </location>
</feature>
<keyword evidence="4 5" id="KW-0472">Membrane</keyword>
<gene>
    <name evidence="8" type="ORF">P4O66_016689</name>
</gene>
<keyword evidence="2 5" id="KW-0812">Transmembrane</keyword>
<dbReference type="InterPro" id="IPR006634">
    <property type="entry name" value="TLC-dom"/>
</dbReference>
<dbReference type="SMART" id="SM00724">
    <property type="entry name" value="TLC"/>
    <property type="match status" value="1"/>
</dbReference>
<evidence type="ECO:0000256" key="6">
    <source>
        <dbReference type="SAM" id="Phobius"/>
    </source>
</evidence>
<reference evidence="8" key="1">
    <citation type="submission" date="2023-03" db="EMBL/GenBank/DDBJ databases">
        <title>Electrophorus voltai genome.</title>
        <authorList>
            <person name="Bian C."/>
        </authorList>
    </citation>
    <scope>NUCLEOTIDE SEQUENCE</scope>
    <source>
        <strain evidence="8">CB-2022</strain>
        <tissue evidence="8">Muscle</tissue>
    </source>
</reference>
<organism evidence="8 9">
    <name type="scientific">Electrophorus voltai</name>
    <dbReference type="NCBI Taxonomy" id="2609070"/>
    <lineage>
        <taxon>Eukaryota</taxon>
        <taxon>Metazoa</taxon>
        <taxon>Chordata</taxon>
        <taxon>Craniata</taxon>
        <taxon>Vertebrata</taxon>
        <taxon>Euteleostomi</taxon>
        <taxon>Actinopterygii</taxon>
        <taxon>Neopterygii</taxon>
        <taxon>Teleostei</taxon>
        <taxon>Ostariophysi</taxon>
        <taxon>Gymnotiformes</taxon>
        <taxon>Gymnotoidei</taxon>
        <taxon>Gymnotidae</taxon>
        <taxon>Electrophorus</taxon>
    </lineage>
</organism>
<proteinExistence type="predicted"/>
<feature type="transmembrane region" description="Helical" evidence="6">
    <location>
        <begin position="144"/>
        <end position="163"/>
    </location>
</feature>
<dbReference type="InterPro" id="IPR050846">
    <property type="entry name" value="TLCD"/>
</dbReference>
<dbReference type="PANTHER" id="PTHR13439">
    <property type="entry name" value="CT120 PROTEIN"/>
    <property type="match status" value="1"/>
</dbReference>
<feature type="transmembrane region" description="Helical" evidence="6">
    <location>
        <begin position="211"/>
        <end position="234"/>
    </location>
</feature>
<dbReference type="Proteomes" id="UP001239994">
    <property type="component" value="Unassembled WGS sequence"/>
</dbReference>
<dbReference type="GO" id="GO:0055091">
    <property type="term" value="P:phospholipid homeostasis"/>
    <property type="evidence" value="ECO:0007669"/>
    <property type="project" value="TreeGrafter"/>
</dbReference>
<dbReference type="EMBL" id="JAROKS010000023">
    <property type="protein sequence ID" value="KAK1788242.1"/>
    <property type="molecule type" value="Genomic_DNA"/>
</dbReference>
<dbReference type="Pfam" id="PF03798">
    <property type="entry name" value="TRAM_LAG1_CLN8"/>
    <property type="match status" value="1"/>
</dbReference>
<feature type="transmembrane region" description="Helical" evidence="6">
    <location>
        <begin position="86"/>
        <end position="107"/>
    </location>
</feature>
<dbReference type="GO" id="GO:0097035">
    <property type="term" value="P:regulation of membrane lipid distribution"/>
    <property type="evidence" value="ECO:0007669"/>
    <property type="project" value="TreeGrafter"/>
</dbReference>
<feature type="transmembrane region" description="Helical" evidence="6">
    <location>
        <begin position="184"/>
        <end position="205"/>
    </location>
</feature>
<evidence type="ECO:0000256" key="4">
    <source>
        <dbReference type="ARBA" id="ARBA00023136"/>
    </source>
</evidence>
<dbReference type="PROSITE" id="PS50922">
    <property type="entry name" value="TLC"/>
    <property type="match status" value="1"/>
</dbReference>
<keyword evidence="9" id="KW-1185">Reference proteome</keyword>
<name>A0AAD8YWG4_9TELE</name>
<evidence type="ECO:0000313" key="9">
    <source>
        <dbReference type="Proteomes" id="UP001239994"/>
    </source>
</evidence>
<accession>A0AAD8YWG4</accession>
<comment type="subcellular location">
    <subcellularLocation>
        <location evidence="1">Membrane</location>
        <topology evidence="1">Multi-pass membrane protein</topology>
    </subcellularLocation>
</comment>
<evidence type="ECO:0000256" key="3">
    <source>
        <dbReference type="ARBA" id="ARBA00022989"/>
    </source>
</evidence>
<evidence type="ECO:0000256" key="1">
    <source>
        <dbReference type="ARBA" id="ARBA00004141"/>
    </source>
</evidence>
<comment type="caution">
    <text evidence="8">The sequence shown here is derived from an EMBL/GenBank/DDBJ whole genome shotgun (WGS) entry which is preliminary data.</text>
</comment>
<evidence type="ECO:0000256" key="2">
    <source>
        <dbReference type="ARBA" id="ARBA00022692"/>
    </source>
</evidence>
<dbReference type="PANTHER" id="PTHR13439:SF5">
    <property type="entry name" value="TLC DOMAIN-CONTAINING PROTEIN 1"/>
    <property type="match status" value="1"/>
</dbReference>
<evidence type="ECO:0000256" key="5">
    <source>
        <dbReference type="PROSITE-ProRule" id="PRU00205"/>
    </source>
</evidence>
<evidence type="ECO:0000259" key="7">
    <source>
        <dbReference type="PROSITE" id="PS50922"/>
    </source>
</evidence>
<feature type="transmembrane region" description="Helical" evidence="6">
    <location>
        <begin position="119"/>
        <end position="138"/>
    </location>
</feature>
<dbReference type="AlphaFoldDB" id="A0AAD8YWG4"/>
<protein>
    <recommendedName>
        <fullName evidence="7">TLC domain-containing protein</fullName>
    </recommendedName>
</protein>
<dbReference type="GO" id="GO:0071709">
    <property type="term" value="P:membrane assembly"/>
    <property type="evidence" value="ECO:0007669"/>
    <property type="project" value="TreeGrafter"/>
</dbReference>